<feature type="region of interest" description="Disordered" evidence="3">
    <location>
        <begin position="209"/>
        <end position="351"/>
    </location>
</feature>
<keyword evidence="1" id="KW-0863">Zinc-finger</keyword>
<dbReference type="PANTHER" id="PTHR14305">
    <property type="entry name" value="E3 UBIQUITIN-PROTEIN LIGASE CCNB1IP1"/>
    <property type="match status" value="1"/>
</dbReference>
<dbReference type="PANTHER" id="PTHR14305:SF0">
    <property type="entry name" value="E3 UBIQUITIN-PROTEIN LIGASE CCNB1IP1"/>
    <property type="match status" value="1"/>
</dbReference>
<feature type="compositionally biased region" description="Polar residues" evidence="3">
    <location>
        <begin position="292"/>
        <end position="311"/>
    </location>
</feature>
<dbReference type="EMBL" id="QZAJ01000172">
    <property type="protein sequence ID" value="THW15143.1"/>
    <property type="molecule type" value="Genomic_DNA"/>
</dbReference>
<organism evidence="5 6">
    <name type="scientific">Aureobasidium pullulans</name>
    <name type="common">Black yeast</name>
    <name type="synonym">Pullularia pullulans</name>
    <dbReference type="NCBI Taxonomy" id="5580"/>
    <lineage>
        <taxon>Eukaryota</taxon>
        <taxon>Fungi</taxon>
        <taxon>Dikarya</taxon>
        <taxon>Ascomycota</taxon>
        <taxon>Pezizomycotina</taxon>
        <taxon>Dothideomycetes</taxon>
        <taxon>Dothideomycetidae</taxon>
        <taxon>Dothideales</taxon>
        <taxon>Saccotheciaceae</taxon>
        <taxon>Aureobasidium</taxon>
    </lineage>
</organism>
<name>A0A4S8VS57_AURPU</name>
<proteinExistence type="predicted"/>
<accession>A0A4S8VS57</accession>
<feature type="coiled-coil region" evidence="2">
    <location>
        <begin position="112"/>
        <end position="164"/>
    </location>
</feature>
<dbReference type="InterPro" id="IPR001841">
    <property type="entry name" value="Znf_RING"/>
</dbReference>
<comment type="caution">
    <text evidence="5">The sequence shown here is derived from an EMBL/GenBank/DDBJ whole genome shotgun (WGS) entry which is preliminary data.</text>
</comment>
<evidence type="ECO:0000313" key="6">
    <source>
        <dbReference type="Proteomes" id="UP000308014"/>
    </source>
</evidence>
<dbReference type="AlphaFoldDB" id="A0A4S8VS57"/>
<evidence type="ECO:0000313" key="5">
    <source>
        <dbReference type="EMBL" id="THW15143.1"/>
    </source>
</evidence>
<gene>
    <name evidence="5" type="ORF">D6D24_05107</name>
</gene>
<sequence>MDLSLRCNSLKCRQRLADRAVVTTCSHIFCVPCSDALGLSSSANGIRMCPACDAQLANPDDAVVTQLNPTEDYKTSVLSGLSPTIIMECCSRGISFYQYQVTQEIMYHDYMAKNLADRYANLNSQMDNVIKDANSEISGLRDKLERMHQEKKTLEQKNQELVSAFSEKSKAHQRLTKLYQRAKGNQDAQQMQYAAADDADHVIQSIQGPGFSEVLRDRTPQRPVSMSGRGGGQDLPPVYSHGRVGSYGGNKNQSWASQGSRGGPQSSQLSQNIGSPSMSGGGMAGFGARGPTSSQRQATPNRQPLSEMNRNATSSQGYGGYGSATGGGVKVGGTLERPPPVNRNLSRVIQR</sequence>
<dbReference type="GO" id="GO:0000795">
    <property type="term" value="C:synaptonemal complex"/>
    <property type="evidence" value="ECO:0007669"/>
    <property type="project" value="InterPro"/>
</dbReference>
<dbReference type="InterPro" id="IPR042448">
    <property type="entry name" value="CCNB1IP1"/>
</dbReference>
<dbReference type="SUPFAM" id="SSF57850">
    <property type="entry name" value="RING/U-box"/>
    <property type="match status" value="1"/>
</dbReference>
<keyword evidence="1" id="KW-0862">Zinc</keyword>
<dbReference type="GO" id="GO:0061630">
    <property type="term" value="F:ubiquitin protein ligase activity"/>
    <property type="evidence" value="ECO:0007669"/>
    <property type="project" value="InterPro"/>
</dbReference>
<dbReference type="GO" id="GO:0008270">
    <property type="term" value="F:zinc ion binding"/>
    <property type="evidence" value="ECO:0007669"/>
    <property type="project" value="UniProtKB-KW"/>
</dbReference>
<feature type="compositionally biased region" description="Gly residues" evidence="3">
    <location>
        <begin position="317"/>
        <end position="331"/>
    </location>
</feature>
<feature type="compositionally biased region" description="Low complexity" evidence="3">
    <location>
        <begin position="257"/>
        <end position="278"/>
    </location>
</feature>
<evidence type="ECO:0000256" key="2">
    <source>
        <dbReference type="SAM" id="Coils"/>
    </source>
</evidence>
<evidence type="ECO:0000256" key="1">
    <source>
        <dbReference type="PROSITE-ProRule" id="PRU00175"/>
    </source>
</evidence>
<feature type="compositionally biased region" description="Gly residues" evidence="3">
    <location>
        <begin position="279"/>
        <end position="288"/>
    </location>
</feature>
<protein>
    <recommendedName>
        <fullName evidence="4">RING-type domain-containing protein</fullName>
    </recommendedName>
</protein>
<dbReference type="Gene3D" id="3.30.40.10">
    <property type="entry name" value="Zinc/RING finger domain, C3HC4 (zinc finger)"/>
    <property type="match status" value="1"/>
</dbReference>
<keyword evidence="2" id="KW-0175">Coiled coil</keyword>
<dbReference type="Proteomes" id="UP000308014">
    <property type="component" value="Unassembled WGS sequence"/>
</dbReference>
<dbReference type="PROSITE" id="PS50089">
    <property type="entry name" value="ZF_RING_2"/>
    <property type="match status" value="1"/>
</dbReference>
<feature type="domain" description="RING-type" evidence="4">
    <location>
        <begin position="12"/>
        <end position="53"/>
    </location>
</feature>
<keyword evidence="1" id="KW-0479">Metal-binding</keyword>
<dbReference type="GO" id="GO:0007131">
    <property type="term" value="P:reciprocal meiotic recombination"/>
    <property type="evidence" value="ECO:0007669"/>
    <property type="project" value="InterPro"/>
</dbReference>
<evidence type="ECO:0000259" key="4">
    <source>
        <dbReference type="PROSITE" id="PS50089"/>
    </source>
</evidence>
<dbReference type="InterPro" id="IPR013083">
    <property type="entry name" value="Znf_RING/FYVE/PHD"/>
</dbReference>
<reference evidence="5 6" key="1">
    <citation type="submission" date="2018-10" db="EMBL/GenBank/DDBJ databases">
        <title>Fifty Aureobasidium pullulans genomes reveal a recombining polyextremotolerant generalist.</title>
        <authorList>
            <person name="Gostincar C."/>
            <person name="Turk M."/>
            <person name="Zajc J."/>
            <person name="Gunde-Cimerman N."/>
        </authorList>
    </citation>
    <scope>NUCLEOTIDE SEQUENCE [LARGE SCALE GENOMIC DNA]</scope>
    <source>
        <strain evidence="5 6">EXF-11318</strain>
    </source>
</reference>
<dbReference type="Pfam" id="PF14634">
    <property type="entry name" value="zf-RING_5"/>
    <property type="match status" value="1"/>
</dbReference>
<evidence type="ECO:0000256" key="3">
    <source>
        <dbReference type="SAM" id="MobiDB-lite"/>
    </source>
</evidence>